<dbReference type="SUPFAM" id="SSF52833">
    <property type="entry name" value="Thioredoxin-like"/>
    <property type="match status" value="1"/>
</dbReference>
<keyword evidence="3" id="KW-1185">Reference proteome</keyword>
<reference evidence="2 3" key="1">
    <citation type="submission" date="2014-06" db="EMBL/GenBank/DDBJ databases">
        <title>Whole Genome Sequences of Three Symbiotic Endozoicomonas Bacteria.</title>
        <authorList>
            <person name="Neave M.J."/>
            <person name="Apprill A."/>
            <person name="Voolstra C.R."/>
        </authorList>
    </citation>
    <scope>NUCLEOTIDE SEQUENCE [LARGE SCALE GENOMIC DNA]</scope>
    <source>
        <strain evidence="2 3">DSM 22380</strain>
    </source>
</reference>
<dbReference type="Pfam" id="PF01323">
    <property type="entry name" value="DSBA"/>
    <property type="match status" value="1"/>
</dbReference>
<gene>
    <name evidence="2" type="ORF">GV64_17965</name>
</gene>
<organism evidence="2 3">
    <name type="scientific">Endozoicomonas elysicola</name>
    <dbReference type="NCBI Taxonomy" id="305900"/>
    <lineage>
        <taxon>Bacteria</taxon>
        <taxon>Pseudomonadati</taxon>
        <taxon>Pseudomonadota</taxon>
        <taxon>Gammaproteobacteria</taxon>
        <taxon>Oceanospirillales</taxon>
        <taxon>Endozoicomonadaceae</taxon>
        <taxon>Endozoicomonas</taxon>
    </lineage>
</organism>
<dbReference type="PANTHER" id="PTHR13887">
    <property type="entry name" value="GLUTATHIONE S-TRANSFERASE KAPPA"/>
    <property type="match status" value="1"/>
</dbReference>
<feature type="domain" description="DSBA-like thioredoxin" evidence="1">
    <location>
        <begin position="5"/>
        <end position="182"/>
    </location>
</feature>
<dbReference type="AlphaFoldDB" id="A0A081KDY8"/>
<comment type="caution">
    <text evidence="2">The sequence shown here is derived from an EMBL/GenBank/DDBJ whole genome shotgun (WGS) entry which is preliminary data.</text>
</comment>
<evidence type="ECO:0000313" key="3">
    <source>
        <dbReference type="Proteomes" id="UP000027997"/>
    </source>
</evidence>
<proteinExistence type="predicted"/>
<dbReference type="RefSeq" id="WP_026258425.1">
    <property type="nucleotide sequence ID" value="NZ_JOJP01000001.1"/>
</dbReference>
<dbReference type="Gene3D" id="1.10.472.60">
    <property type="entry name" value="putative protein disulfide isomerase domain"/>
    <property type="match status" value="1"/>
</dbReference>
<dbReference type="PANTHER" id="PTHR13887:SF54">
    <property type="entry name" value="DSBA FAMILY PROTEIN"/>
    <property type="match status" value="1"/>
</dbReference>
<evidence type="ECO:0000313" key="2">
    <source>
        <dbReference type="EMBL" id="KEI72364.1"/>
    </source>
</evidence>
<protein>
    <submittedName>
        <fullName evidence="2">Thioredoxin</fullName>
    </submittedName>
</protein>
<dbReference type="CDD" id="cd03025">
    <property type="entry name" value="DsbA_FrnE_like"/>
    <property type="match status" value="1"/>
</dbReference>
<dbReference type="STRING" id="305900.GV64_17965"/>
<dbReference type="Proteomes" id="UP000027997">
    <property type="component" value="Unassembled WGS sequence"/>
</dbReference>
<accession>A0A081KDY8</accession>
<dbReference type="Gene3D" id="3.40.30.10">
    <property type="entry name" value="Glutaredoxin"/>
    <property type="match status" value="1"/>
</dbReference>
<name>A0A081KDY8_9GAMM</name>
<dbReference type="EMBL" id="JOJP01000001">
    <property type="protein sequence ID" value="KEI72364.1"/>
    <property type="molecule type" value="Genomic_DNA"/>
</dbReference>
<dbReference type="InterPro" id="IPR001853">
    <property type="entry name" value="DSBA-like_thioredoxin_dom"/>
</dbReference>
<dbReference type="eggNOG" id="COG3531">
    <property type="taxonomic scope" value="Bacteria"/>
</dbReference>
<sequence>MATLIYVHDPMCSWCWGFAPVWQKVYRAIQQGYEPDELSVRSVVGGLAPDSDEPMPIEMAKRIRSYWHEIEQLLGTEFNYDFWVKNIPRRSTYLACRAVIAARELSDRDGEFSMNTAIQQAYYLKAENPSDLEVLLNCAGQIGLDRACFEQFINSPECKALLTKEIRFSRSIGGNSFPSLFLEKRGTVYPIPVDYKSASGVLECVADLMQ</sequence>
<evidence type="ECO:0000259" key="1">
    <source>
        <dbReference type="Pfam" id="PF01323"/>
    </source>
</evidence>
<dbReference type="InterPro" id="IPR036249">
    <property type="entry name" value="Thioredoxin-like_sf"/>
</dbReference>